<name>A0A0B7GY34_TREPH</name>
<dbReference type="SUPFAM" id="SSF53822">
    <property type="entry name" value="Periplasmic binding protein-like I"/>
    <property type="match status" value="1"/>
</dbReference>
<keyword evidence="7" id="KW-1185">Reference proteome</keyword>
<keyword evidence="3" id="KW-0804">Transcription</keyword>
<dbReference type="AlphaFoldDB" id="A0A0B7GY34"/>
<evidence type="ECO:0000256" key="3">
    <source>
        <dbReference type="ARBA" id="ARBA00023163"/>
    </source>
</evidence>
<dbReference type="EMBL" id="CP042817">
    <property type="protein sequence ID" value="QEJ98116.1"/>
    <property type="molecule type" value="Genomic_DNA"/>
</dbReference>
<dbReference type="Gene3D" id="3.40.50.2300">
    <property type="match status" value="2"/>
</dbReference>
<evidence type="ECO:0000256" key="2">
    <source>
        <dbReference type="ARBA" id="ARBA00023125"/>
    </source>
</evidence>
<dbReference type="GO" id="GO:0003700">
    <property type="term" value="F:DNA-binding transcription factor activity"/>
    <property type="evidence" value="ECO:0007669"/>
    <property type="project" value="TreeGrafter"/>
</dbReference>
<dbReference type="CDD" id="cd06267">
    <property type="entry name" value="PBP1_LacI_sugar_binding-like"/>
    <property type="match status" value="1"/>
</dbReference>
<reference evidence="5" key="2">
    <citation type="submission" date="2015-01" db="EMBL/GenBank/DDBJ databases">
        <authorList>
            <person name="Xiang T."/>
            <person name="Song Y."/>
            <person name="Huang L."/>
            <person name="Wang B."/>
            <person name="Wu P."/>
        </authorList>
    </citation>
    <scope>NUCLEOTIDE SEQUENCE [LARGE SCALE GENOMIC DNA]</scope>
    <source>
        <strain evidence="5">V1</strain>
    </source>
</reference>
<evidence type="ECO:0000313" key="5">
    <source>
        <dbReference type="EMBL" id="CEM61526.1"/>
    </source>
</evidence>
<dbReference type="PANTHER" id="PTHR30146">
    <property type="entry name" value="LACI-RELATED TRANSCRIPTIONAL REPRESSOR"/>
    <property type="match status" value="1"/>
</dbReference>
<keyword evidence="2" id="KW-0238">DNA-binding</keyword>
<dbReference type="Proteomes" id="UP000042527">
    <property type="component" value="Unassembled WGS sequence"/>
</dbReference>
<gene>
    <name evidence="6" type="ORF">FUT82_08970</name>
    <name evidence="5" type="ORF">TPHV1_20063</name>
</gene>
<dbReference type="GO" id="GO:0000976">
    <property type="term" value="F:transcription cis-regulatory region binding"/>
    <property type="evidence" value="ECO:0007669"/>
    <property type="project" value="TreeGrafter"/>
</dbReference>
<dbReference type="Pfam" id="PF13377">
    <property type="entry name" value="Peripla_BP_3"/>
    <property type="match status" value="1"/>
</dbReference>
<accession>A0A0B7GY34</accession>
<dbReference type="RefSeq" id="WP_081718844.1">
    <property type="nucleotide sequence ID" value="NZ_CDNC01000012.1"/>
</dbReference>
<evidence type="ECO:0000313" key="6">
    <source>
        <dbReference type="EMBL" id="QEJ98116.1"/>
    </source>
</evidence>
<organism evidence="5 7">
    <name type="scientific">Treponema phagedenis</name>
    <dbReference type="NCBI Taxonomy" id="162"/>
    <lineage>
        <taxon>Bacteria</taxon>
        <taxon>Pseudomonadati</taxon>
        <taxon>Spirochaetota</taxon>
        <taxon>Spirochaetia</taxon>
        <taxon>Spirochaetales</taxon>
        <taxon>Treponemataceae</taxon>
        <taxon>Treponema</taxon>
    </lineage>
</organism>
<sequence length="330" mass="36761">MMSTLLDIKQKTKLSRETILEAMITPSALPVKVVKLVLETLQTMQYRKLFKNMESIPLMIIVPDATSYAFLQLFTGIEKMLSVLGVRIVPTIVVTRFLGKRTNNILRKLLQENSVQAVICVNIRLDPKIRELFRRRGKVCVSVGTATSDALSVSLAHDKGISLGVEYLLRTGYKRIGLITLHGDLNQFDDVLSQRFLIYRRILEREGIKYDKNLVYETSFFDGLGGYKSLEYFSRLSERPDAVFCLAGNTTAIGLVNAIKKSGLKTPDDIAILGYGDFAVAEFMEPALSTIRQRSQVAGAAALILALEALVGIQNENITIVPELVVRETT</sequence>
<proteinExistence type="predicted"/>
<dbReference type="InterPro" id="IPR028082">
    <property type="entry name" value="Peripla_BP_I"/>
</dbReference>
<evidence type="ECO:0000256" key="1">
    <source>
        <dbReference type="ARBA" id="ARBA00023015"/>
    </source>
</evidence>
<evidence type="ECO:0000259" key="4">
    <source>
        <dbReference type="Pfam" id="PF13377"/>
    </source>
</evidence>
<protein>
    <submittedName>
        <fullName evidence="6">LacI family transcriptional regulator</fullName>
    </submittedName>
</protein>
<evidence type="ECO:0000313" key="8">
    <source>
        <dbReference type="Proteomes" id="UP000323594"/>
    </source>
</evidence>
<dbReference type="EMBL" id="CDNC01000012">
    <property type="protein sequence ID" value="CEM61526.1"/>
    <property type="molecule type" value="Genomic_DNA"/>
</dbReference>
<keyword evidence="1" id="KW-0805">Transcription regulation</keyword>
<dbReference type="OrthoDB" id="355989at2"/>
<dbReference type="Proteomes" id="UP000323594">
    <property type="component" value="Chromosome"/>
</dbReference>
<reference evidence="6 8" key="3">
    <citation type="submission" date="2019-08" db="EMBL/GenBank/DDBJ databases">
        <authorList>
            <person name="Kuhnert P."/>
        </authorList>
    </citation>
    <scope>NUCLEOTIDE SEQUENCE [LARGE SCALE GENOMIC DNA]</scope>
    <source>
        <strain evidence="6 8">B36.5</strain>
    </source>
</reference>
<dbReference type="InterPro" id="IPR046335">
    <property type="entry name" value="LacI/GalR-like_sensor"/>
</dbReference>
<evidence type="ECO:0000313" key="7">
    <source>
        <dbReference type="Proteomes" id="UP000042527"/>
    </source>
</evidence>
<reference evidence="7" key="1">
    <citation type="submission" date="2015-01" db="EMBL/GenBank/DDBJ databases">
        <authorList>
            <person name="Manzoor Shahid"/>
            <person name="Zubair Saima"/>
        </authorList>
    </citation>
    <scope>NUCLEOTIDE SEQUENCE [LARGE SCALE GENOMIC DNA]</scope>
    <source>
        <strain evidence="7">V1</strain>
    </source>
</reference>
<feature type="domain" description="Transcriptional regulator LacI/GalR-like sensor" evidence="4">
    <location>
        <begin position="165"/>
        <end position="330"/>
    </location>
</feature>
<dbReference type="PANTHER" id="PTHR30146:SF109">
    <property type="entry name" value="HTH-TYPE TRANSCRIPTIONAL REGULATOR GALS"/>
    <property type="match status" value="1"/>
</dbReference>